<gene>
    <name evidence="9" type="ORF">K2173_017723</name>
</gene>
<dbReference type="SUPFAM" id="SSF51445">
    <property type="entry name" value="(Trans)glycosidases"/>
    <property type="match status" value="1"/>
</dbReference>
<evidence type="ECO:0000256" key="1">
    <source>
        <dbReference type="ARBA" id="ARBA00008682"/>
    </source>
</evidence>
<dbReference type="GO" id="GO:0004568">
    <property type="term" value="F:chitinase activity"/>
    <property type="evidence" value="ECO:0007669"/>
    <property type="project" value="TreeGrafter"/>
</dbReference>
<reference evidence="9 10" key="1">
    <citation type="submission" date="2021-09" db="EMBL/GenBank/DDBJ databases">
        <title>Genomic insights and catalytic innovation underlie evolution of tropane alkaloids biosynthesis.</title>
        <authorList>
            <person name="Wang Y.-J."/>
            <person name="Tian T."/>
            <person name="Huang J.-P."/>
            <person name="Huang S.-X."/>
        </authorList>
    </citation>
    <scope>NUCLEOTIDE SEQUENCE [LARGE SCALE GENOMIC DNA]</scope>
    <source>
        <strain evidence="9">KIB-2018</strain>
        <tissue evidence="9">Leaf</tissue>
    </source>
</reference>
<evidence type="ECO:0000256" key="6">
    <source>
        <dbReference type="RuleBase" id="RU000489"/>
    </source>
</evidence>
<protein>
    <recommendedName>
        <fullName evidence="8">GH18 domain-containing protein</fullName>
    </recommendedName>
</protein>
<dbReference type="InterPro" id="IPR011583">
    <property type="entry name" value="Chitinase_II/V-like_cat"/>
</dbReference>
<name>A0AAV8SMC1_9ROSI</name>
<keyword evidence="3 6" id="KW-0378">Hydrolase</keyword>
<dbReference type="InterPro" id="IPR017853">
    <property type="entry name" value="GH"/>
</dbReference>
<comment type="similarity">
    <text evidence="1">Belongs to the glycosyl hydrolase 18 family. Chitinase class V subfamily.</text>
</comment>
<evidence type="ECO:0000256" key="7">
    <source>
        <dbReference type="SAM" id="SignalP"/>
    </source>
</evidence>
<sequence>MGGVKVPIFIIPVIVFFTMSSEGAMGSPQAIKGAYYPSWSEILLPSDIDTTLFTHIFYAFLSPDNNTYKFKVSDFTGILLTNFTTILHQKASPVKTLVSFAGVNGDKQFYARMVSQPVTRGIFINSAIDVARRYGFDGLDLDWEFPQTTQEMEDLGQLFDEWRHAINEEASLTRRPSLLLTAAVTGAHALLYDPTSNISTSYGLNSWLGAGLPRTMLVIRLPQYGRTWQLKDPNVNGIGAPAVGPGPINGVLTFRQLERRNEENGATVVFDPQTVSTYSYAGTLWVGYDDMNPTAAKLSYAKNLKLRGYFFWALSFDNEWKL</sequence>
<dbReference type="InterPro" id="IPR001223">
    <property type="entry name" value="Glyco_hydro18_cat"/>
</dbReference>
<dbReference type="GO" id="GO:0008061">
    <property type="term" value="F:chitin binding"/>
    <property type="evidence" value="ECO:0007669"/>
    <property type="project" value="InterPro"/>
</dbReference>
<evidence type="ECO:0000313" key="9">
    <source>
        <dbReference type="EMBL" id="KAJ8753154.1"/>
    </source>
</evidence>
<dbReference type="Pfam" id="PF00704">
    <property type="entry name" value="Glyco_hydro_18"/>
    <property type="match status" value="1"/>
</dbReference>
<dbReference type="Gene3D" id="3.10.50.10">
    <property type="match status" value="1"/>
</dbReference>
<dbReference type="InterPro" id="IPR001579">
    <property type="entry name" value="Glyco_hydro_18_chit_AS"/>
</dbReference>
<dbReference type="SUPFAM" id="SSF54556">
    <property type="entry name" value="Chitinase insertion domain"/>
    <property type="match status" value="1"/>
</dbReference>
<feature type="domain" description="GH18" evidence="8">
    <location>
        <begin position="30"/>
        <end position="322"/>
    </location>
</feature>
<dbReference type="InterPro" id="IPR029070">
    <property type="entry name" value="Chitinase_insertion_sf"/>
</dbReference>
<dbReference type="InterPro" id="IPR050314">
    <property type="entry name" value="Glycosyl_Hydrlase_18"/>
</dbReference>
<dbReference type="PROSITE" id="PS01095">
    <property type="entry name" value="GH18_1"/>
    <property type="match status" value="1"/>
</dbReference>
<accession>A0AAV8SMC1</accession>
<evidence type="ECO:0000313" key="10">
    <source>
        <dbReference type="Proteomes" id="UP001159364"/>
    </source>
</evidence>
<comment type="caution">
    <text evidence="9">The sequence shown here is derived from an EMBL/GenBank/DDBJ whole genome shotgun (WGS) entry which is preliminary data.</text>
</comment>
<dbReference type="PROSITE" id="PS51910">
    <property type="entry name" value="GH18_2"/>
    <property type="match status" value="1"/>
</dbReference>
<evidence type="ECO:0000256" key="4">
    <source>
        <dbReference type="ARBA" id="ARBA00023180"/>
    </source>
</evidence>
<dbReference type="GO" id="GO:0005576">
    <property type="term" value="C:extracellular region"/>
    <property type="evidence" value="ECO:0007669"/>
    <property type="project" value="TreeGrafter"/>
</dbReference>
<evidence type="ECO:0000256" key="3">
    <source>
        <dbReference type="ARBA" id="ARBA00022801"/>
    </source>
</evidence>
<proteinExistence type="inferred from homology"/>
<feature type="signal peptide" evidence="7">
    <location>
        <begin position="1"/>
        <end position="23"/>
    </location>
</feature>
<dbReference type="GO" id="GO:0006032">
    <property type="term" value="P:chitin catabolic process"/>
    <property type="evidence" value="ECO:0007669"/>
    <property type="project" value="TreeGrafter"/>
</dbReference>
<dbReference type="GO" id="GO:0005975">
    <property type="term" value="P:carbohydrate metabolic process"/>
    <property type="evidence" value="ECO:0007669"/>
    <property type="project" value="InterPro"/>
</dbReference>
<evidence type="ECO:0000259" key="8">
    <source>
        <dbReference type="PROSITE" id="PS51910"/>
    </source>
</evidence>
<dbReference type="Proteomes" id="UP001159364">
    <property type="component" value="Linkage Group LG10"/>
</dbReference>
<keyword evidence="10" id="KW-1185">Reference proteome</keyword>
<dbReference type="AlphaFoldDB" id="A0AAV8SMC1"/>
<dbReference type="EMBL" id="JAIWQS010000010">
    <property type="protein sequence ID" value="KAJ8753154.1"/>
    <property type="molecule type" value="Genomic_DNA"/>
</dbReference>
<evidence type="ECO:0000256" key="5">
    <source>
        <dbReference type="ARBA" id="ARBA00023295"/>
    </source>
</evidence>
<keyword evidence="5 6" id="KW-0326">Glycosidase</keyword>
<dbReference type="FunFam" id="3.10.50.10:FF:000003">
    <property type="entry name" value="Class V chitinase CHIT5b"/>
    <property type="match status" value="1"/>
</dbReference>
<keyword evidence="4" id="KW-0325">Glycoprotein</keyword>
<evidence type="ECO:0000256" key="2">
    <source>
        <dbReference type="ARBA" id="ARBA00022729"/>
    </source>
</evidence>
<keyword evidence="2 7" id="KW-0732">Signal</keyword>
<dbReference type="Gene3D" id="3.20.20.80">
    <property type="entry name" value="Glycosidases"/>
    <property type="match status" value="2"/>
</dbReference>
<dbReference type="PANTHER" id="PTHR11177:SF396">
    <property type="entry name" value="NOD FACTOR HYDROLASE PROTEIN 1"/>
    <property type="match status" value="1"/>
</dbReference>
<feature type="chain" id="PRO_5043518816" description="GH18 domain-containing protein" evidence="7">
    <location>
        <begin position="24"/>
        <end position="322"/>
    </location>
</feature>
<organism evidence="9 10">
    <name type="scientific">Erythroxylum novogranatense</name>
    <dbReference type="NCBI Taxonomy" id="1862640"/>
    <lineage>
        <taxon>Eukaryota</taxon>
        <taxon>Viridiplantae</taxon>
        <taxon>Streptophyta</taxon>
        <taxon>Embryophyta</taxon>
        <taxon>Tracheophyta</taxon>
        <taxon>Spermatophyta</taxon>
        <taxon>Magnoliopsida</taxon>
        <taxon>eudicotyledons</taxon>
        <taxon>Gunneridae</taxon>
        <taxon>Pentapetalae</taxon>
        <taxon>rosids</taxon>
        <taxon>fabids</taxon>
        <taxon>Malpighiales</taxon>
        <taxon>Erythroxylaceae</taxon>
        <taxon>Erythroxylum</taxon>
    </lineage>
</organism>
<dbReference type="SMART" id="SM00636">
    <property type="entry name" value="Glyco_18"/>
    <property type="match status" value="1"/>
</dbReference>
<dbReference type="PANTHER" id="PTHR11177">
    <property type="entry name" value="CHITINASE"/>
    <property type="match status" value="1"/>
</dbReference>